<dbReference type="SUPFAM" id="SSF52540">
    <property type="entry name" value="P-loop containing nucleoside triphosphate hydrolases"/>
    <property type="match status" value="1"/>
</dbReference>
<keyword evidence="8" id="KW-1185">Reference proteome</keyword>
<dbReference type="NCBIfam" id="TIGR00231">
    <property type="entry name" value="small_GTP"/>
    <property type="match status" value="1"/>
</dbReference>
<dbReference type="GO" id="GO:0003924">
    <property type="term" value="F:GTPase activity"/>
    <property type="evidence" value="ECO:0007669"/>
    <property type="project" value="InterPro"/>
</dbReference>
<dbReference type="Gramene" id="EFJ07693">
    <property type="protein sequence ID" value="EFJ07693"/>
    <property type="gene ID" value="SELMODRAFT_133209"/>
</dbReference>
<dbReference type="GO" id="GO:0005525">
    <property type="term" value="F:GTP binding"/>
    <property type="evidence" value="ECO:0007669"/>
    <property type="project" value="UniProtKB-KW"/>
</dbReference>
<organism evidence="8">
    <name type="scientific">Selaginella moellendorffii</name>
    <name type="common">Spikemoss</name>
    <dbReference type="NCBI Taxonomy" id="88036"/>
    <lineage>
        <taxon>Eukaryota</taxon>
        <taxon>Viridiplantae</taxon>
        <taxon>Streptophyta</taxon>
        <taxon>Embryophyta</taxon>
        <taxon>Tracheophyta</taxon>
        <taxon>Lycopodiopsida</taxon>
        <taxon>Selaginellales</taxon>
        <taxon>Selaginellaceae</taxon>
        <taxon>Selaginella</taxon>
    </lineage>
</organism>
<evidence type="ECO:0000256" key="4">
    <source>
        <dbReference type="ARBA" id="ARBA00022917"/>
    </source>
</evidence>
<evidence type="ECO:0000256" key="1">
    <source>
        <dbReference type="ARBA" id="ARBA00007733"/>
    </source>
</evidence>
<sequence>MIQVAAGEAGGITQAIGAYQVPVTVDGEEQTCVFLDTPGHQVHVFFGNAKGFLVLAFSAMRPRGARITDIAIIVIAADDGTRPQTLEAIAHAKAARVPIVVAINKIDKPGANVDRVKEELAKAGVVPPEWGGEEQMVSVSALTGENIDSSLETVMLVAEVLCIKTCSLELMFACFPASCKT</sequence>
<evidence type="ECO:0000256" key="3">
    <source>
        <dbReference type="ARBA" id="ARBA00022741"/>
    </source>
</evidence>
<protein>
    <recommendedName>
        <fullName evidence="6">Tr-type G domain-containing protein</fullName>
    </recommendedName>
</protein>
<dbReference type="HOGENOM" id="CLU_1598641_0_0_1"/>
<dbReference type="PANTHER" id="PTHR43381">
    <property type="entry name" value="TRANSLATION INITIATION FACTOR IF-2-RELATED"/>
    <property type="match status" value="1"/>
</dbReference>
<name>D8T6L7_SELML</name>
<gene>
    <name evidence="7" type="ORF">SELMODRAFT_133209</name>
</gene>
<reference evidence="7 8" key="1">
    <citation type="journal article" date="2011" name="Science">
        <title>The Selaginella genome identifies genetic changes associated with the evolution of vascular plants.</title>
        <authorList>
            <person name="Banks J.A."/>
            <person name="Nishiyama T."/>
            <person name="Hasebe M."/>
            <person name="Bowman J.L."/>
            <person name="Gribskov M."/>
            <person name="dePamphilis C."/>
            <person name="Albert V.A."/>
            <person name="Aono N."/>
            <person name="Aoyama T."/>
            <person name="Ambrose B.A."/>
            <person name="Ashton N.W."/>
            <person name="Axtell M.J."/>
            <person name="Barker E."/>
            <person name="Barker M.S."/>
            <person name="Bennetzen J.L."/>
            <person name="Bonawitz N.D."/>
            <person name="Chapple C."/>
            <person name="Cheng C."/>
            <person name="Correa L.G."/>
            <person name="Dacre M."/>
            <person name="DeBarry J."/>
            <person name="Dreyer I."/>
            <person name="Elias M."/>
            <person name="Engstrom E.M."/>
            <person name="Estelle M."/>
            <person name="Feng L."/>
            <person name="Finet C."/>
            <person name="Floyd S.K."/>
            <person name="Frommer W.B."/>
            <person name="Fujita T."/>
            <person name="Gramzow L."/>
            <person name="Gutensohn M."/>
            <person name="Harholt J."/>
            <person name="Hattori M."/>
            <person name="Heyl A."/>
            <person name="Hirai T."/>
            <person name="Hiwatashi Y."/>
            <person name="Ishikawa M."/>
            <person name="Iwata M."/>
            <person name="Karol K.G."/>
            <person name="Koehler B."/>
            <person name="Kolukisaoglu U."/>
            <person name="Kubo M."/>
            <person name="Kurata T."/>
            <person name="Lalonde S."/>
            <person name="Li K."/>
            <person name="Li Y."/>
            <person name="Litt A."/>
            <person name="Lyons E."/>
            <person name="Manning G."/>
            <person name="Maruyama T."/>
            <person name="Michael T.P."/>
            <person name="Mikami K."/>
            <person name="Miyazaki S."/>
            <person name="Morinaga S."/>
            <person name="Murata T."/>
            <person name="Mueller-Roeber B."/>
            <person name="Nelson D.R."/>
            <person name="Obara M."/>
            <person name="Oguri Y."/>
            <person name="Olmstead R.G."/>
            <person name="Onodera N."/>
            <person name="Petersen B.L."/>
            <person name="Pils B."/>
            <person name="Prigge M."/>
            <person name="Rensing S.A."/>
            <person name="Riano-Pachon D.M."/>
            <person name="Roberts A.W."/>
            <person name="Sato Y."/>
            <person name="Scheller H.V."/>
            <person name="Schulz B."/>
            <person name="Schulz C."/>
            <person name="Shakirov E.V."/>
            <person name="Shibagaki N."/>
            <person name="Shinohara N."/>
            <person name="Shippen D.E."/>
            <person name="Soerensen I."/>
            <person name="Sotooka R."/>
            <person name="Sugimoto N."/>
            <person name="Sugita M."/>
            <person name="Sumikawa N."/>
            <person name="Tanurdzic M."/>
            <person name="Theissen G."/>
            <person name="Ulvskov P."/>
            <person name="Wakazuki S."/>
            <person name="Weng J.K."/>
            <person name="Willats W.W."/>
            <person name="Wipf D."/>
            <person name="Wolf P.G."/>
            <person name="Yang L."/>
            <person name="Zimmer A.D."/>
            <person name="Zhu Q."/>
            <person name="Mitros T."/>
            <person name="Hellsten U."/>
            <person name="Loque D."/>
            <person name="Otillar R."/>
            <person name="Salamov A."/>
            <person name="Schmutz J."/>
            <person name="Shapiro H."/>
            <person name="Lindquist E."/>
            <person name="Lucas S."/>
            <person name="Rokhsar D."/>
            <person name="Grigoriev I.V."/>
        </authorList>
    </citation>
    <scope>NUCLEOTIDE SEQUENCE [LARGE SCALE GENOMIC DNA]</scope>
</reference>
<evidence type="ECO:0000256" key="5">
    <source>
        <dbReference type="ARBA" id="ARBA00023134"/>
    </source>
</evidence>
<dbReference type="AlphaFoldDB" id="D8T6L7"/>
<dbReference type="CDD" id="cd01887">
    <property type="entry name" value="IF2_eIF5B"/>
    <property type="match status" value="1"/>
</dbReference>
<evidence type="ECO:0000256" key="2">
    <source>
        <dbReference type="ARBA" id="ARBA00022540"/>
    </source>
</evidence>
<dbReference type="GO" id="GO:0003743">
    <property type="term" value="F:translation initiation factor activity"/>
    <property type="evidence" value="ECO:0007669"/>
    <property type="project" value="UniProtKB-KW"/>
</dbReference>
<accession>D8T6L7</accession>
<dbReference type="InParanoid" id="D8T6L7"/>
<evidence type="ECO:0000313" key="7">
    <source>
        <dbReference type="EMBL" id="EFJ07693.1"/>
    </source>
</evidence>
<dbReference type="Gene3D" id="3.40.50.300">
    <property type="entry name" value="P-loop containing nucleotide triphosphate hydrolases"/>
    <property type="match status" value="1"/>
</dbReference>
<evidence type="ECO:0000259" key="6">
    <source>
        <dbReference type="PROSITE" id="PS51722"/>
    </source>
</evidence>
<keyword evidence="4" id="KW-0648">Protein biosynthesis</keyword>
<dbReference type="PROSITE" id="PS51722">
    <property type="entry name" value="G_TR_2"/>
    <property type="match status" value="1"/>
</dbReference>
<dbReference type="InterPro" id="IPR027417">
    <property type="entry name" value="P-loop_NTPase"/>
</dbReference>
<dbReference type="eggNOG" id="KOG1145">
    <property type="taxonomic scope" value="Eukaryota"/>
</dbReference>
<dbReference type="InterPro" id="IPR015760">
    <property type="entry name" value="TIF_IF2"/>
</dbReference>
<dbReference type="STRING" id="88036.D8T6L7"/>
<dbReference type="Pfam" id="PF00009">
    <property type="entry name" value="GTP_EFTU"/>
    <property type="match status" value="1"/>
</dbReference>
<feature type="domain" description="Tr-type G" evidence="6">
    <location>
        <begin position="1"/>
        <end position="169"/>
    </location>
</feature>
<dbReference type="InterPro" id="IPR005225">
    <property type="entry name" value="Small_GTP-bd"/>
</dbReference>
<dbReference type="KEGG" id="smo:SELMODRAFT_133209"/>
<dbReference type="EMBL" id="GL377682">
    <property type="protein sequence ID" value="EFJ07693.1"/>
    <property type="molecule type" value="Genomic_DNA"/>
</dbReference>
<dbReference type="InterPro" id="IPR000795">
    <property type="entry name" value="T_Tr_GTP-bd_dom"/>
</dbReference>
<comment type="similarity">
    <text evidence="1">Belongs to the TRAFAC class translation factor GTPase superfamily. Classic translation factor GTPase family. IF-2 subfamily.</text>
</comment>
<dbReference type="PANTHER" id="PTHR43381:SF5">
    <property type="entry name" value="TR-TYPE G DOMAIN-CONTAINING PROTEIN"/>
    <property type="match status" value="1"/>
</dbReference>
<keyword evidence="5" id="KW-0342">GTP-binding</keyword>
<keyword evidence="3" id="KW-0547">Nucleotide-binding</keyword>
<dbReference type="Proteomes" id="UP000001514">
    <property type="component" value="Unassembled WGS sequence"/>
</dbReference>
<proteinExistence type="inferred from homology"/>
<evidence type="ECO:0000313" key="8">
    <source>
        <dbReference type="Proteomes" id="UP000001514"/>
    </source>
</evidence>
<keyword evidence="2" id="KW-0396">Initiation factor</keyword>